<sequence>MSKKNIWTVLKGKDSSESNESEEEKNETPVINANIKTSKAEIAVADSTTGMITPNLSSIFHTVDTDDPVACNSIASTPEVHSVAVENVSSAKMHQENETVVQSNFLMEDKISVLSDQHGEILTSEDALSPSGQMAGIVTTENNDDDELEDGEVLSEEEKSPNSGRHAIINKQDGVMSLIPRHFQGRPIVPERLIANDQNCSQHLTIHRNLFTVNAQDGSSTASMPKTSRNSESSTDATNKVVEERRLHMLELELRARAIEALIKRSDNKP</sequence>
<dbReference type="Proteomes" id="UP000050640">
    <property type="component" value="Unplaced"/>
</dbReference>
<reference evidence="3" key="1">
    <citation type="submission" date="2017-02" db="UniProtKB">
        <authorList>
            <consortium name="WormBaseParasite"/>
        </authorList>
    </citation>
    <scope>IDENTIFICATION</scope>
</reference>
<organism evidence="2 3">
    <name type="scientific">Elaeophora elaphi</name>
    <dbReference type="NCBI Taxonomy" id="1147741"/>
    <lineage>
        <taxon>Eukaryota</taxon>
        <taxon>Metazoa</taxon>
        <taxon>Ecdysozoa</taxon>
        <taxon>Nematoda</taxon>
        <taxon>Chromadorea</taxon>
        <taxon>Rhabditida</taxon>
        <taxon>Spirurina</taxon>
        <taxon>Spiruromorpha</taxon>
        <taxon>Filarioidea</taxon>
        <taxon>Onchocercidae</taxon>
        <taxon>Elaeophora</taxon>
    </lineage>
</organism>
<dbReference type="AlphaFoldDB" id="A0A0R3S201"/>
<feature type="region of interest" description="Disordered" evidence="1">
    <location>
        <begin position="217"/>
        <end position="240"/>
    </location>
</feature>
<accession>A0A0R3S201</accession>
<feature type="compositionally biased region" description="Polar residues" evidence="1">
    <location>
        <begin position="217"/>
        <end position="238"/>
    </location>
</feature>
<feature type="region of interest" description="Disordered" evidence="1">
    <location>
        <begin position="141"/>
        <end position="167"/>
    </location>
</feature>
<evidence type="ECO:0000256" key="1">
    <source>
        <dbReference type="SAM" id="MobiDB-lite"/>
    </source>
</evidence>
<evidence type="ECO:0000313" key="3">
    <source>
        <dbReference type="WBParaSite" id="EEL_0000872001-mRNA-1"/>
    </source>
</evidence>
<protein>
    <submittedName>
        <fullName evidence="3">Uncharacterized protein</fullName>
    </submittedName>
</protein>
<keyword evidence="2" id="KW-1185">Reference proteome</keyword>
<name>A0A0R3S201_9BILA</name>
<proteinExistence type="predicted"/>
<feature type="region of interest" description="Disordered" evidence="1">
    <location>
        <begin position="1"/>
        <end position="29"/>
    </location>
</feature>
<evidence type="ECO:0000313" key="2">
    <source>
        <dbReference type="Proteomes" id="UP000050640"/>
    </source>
</evidence>
<feature type="compositionally biased region" description="Acidic residues" evidence="1">
    <location>
        <begin position="142"/>
        <end position="155"/>
    </location>
</feature>
<dbReference type="WBParaSite" id="EEL_0000872001-mRNA-1">
    <property type="protein sequence ID" value="EEL_0000872001-mRNA-1"/>
    <property type="gene ID" value="EEL_0000872001"/>
</dbReference>